<evidence type="ECO:0000313" key="9">
    <source>
        <dbReference type="Proteomes" id="UP001220670"/>
    </source>
</evidence>
<comment type="caution">
    <text evidence="8">The sequence shown here is derived from an EMBL/GenBank/DDBJ whole genome shotgun (WGS) entry which is preliminary data.</text>
</comment>
<protein>
    <submittedName>
        <fullName evidence="8">Transposase</fullName>
    </submittedName>
</protein>
<dbReference type="Pfam" id="PF07282">
    <property type="entry name" value="Cas12f1-like_TNB"/>
    <property type="match status" value="1"/>
</dbReference>
<feature type="domain" description="Cas12f1-like TNB" evidence="7">
    <location>
        <begin position="340"/>
        <end position="421"/>
    </location>
</feature>
<evidence type="ECO:0000256" key="1">
    <source>
        <dbReference type="ARBA" id="ARBA00008761"/>
    </source>
</evidence>
<dbReference type="EMBL" id="JAQONE010000027">
    <property type="protein sequence ID" value="MDC2830704.1"/>
    <property type="molecule type" value="Genomic_DNA"/>
</dbReference>
<dbReference type="GO" id="GO:0006310">
    <property type="term" value="P:DNA recombination"/>
    <property type="evidence" value="ECO:0007669"/>
    <property type="project" value="UniProtKB-KW"/>
</dbReference>
<name>A0AAJ1HTX9_LIMMU</name>
<accession>A0AAJ1HTX9</accession>
<keyword evidence="4" id="KW-0233">DNA recombination</keyword>
<keyword evidence="3" id="KW-0238">DNA-binding</keyword>
<feature type="domain" description="Probable transposase IS891/IS1136/IS1341" evidence="6">
    <location>
        <begin position="204"/>
        <end position="318"/>
    </location>
</feature>
<feature type="compositionally biased region" description="Basic and acidic residues" evidence="5">
    <location>
        <begin position="376"/>
        <end position="385"/>
    </location>
</feature>
<dbReference type="GO" id="GO:0032196">
    <property type="term" value="P:transposition"/>
    <property type="evidence" value="ECO:0007669"/>
    <property type="project" value="UniProtKB-KW"/>
</dbReference>
<gene>
    <name evidence="8" type="ORF">PO250_10515</name>
</gene>
<dbReference type="InterPro" id="IPR010095">
    <property type="entry name" value="Cas12f1-like_TNB"/>
</dbReference>
<dbReference type="GO" id="GO:0003677">
    <property type="term" value="F:DNA binding"/>
    <property type="evidence" value="ECO:0007669"/>
    <property type="project" value="UniProtKB-KW"/>
</dbReference>
<dbReference type="Pfam" id="PF01385">
    <property type="entry name" value="OrfB_IS605"/>
    <property type="match status" value="1"/>
</dbReference>
<evidence type="ECO:0000259" key="6">
    <source>
        <dbReference type="Pfam" id="PF01385"/>
    </source>
</evidence>
<evidence type="ECO:0000259" key="7">
    <source>
        <dbReference type="Pfam" id="PF07282"/>
    </source>
</evidence>
<evidence type="ECO:0000256" key="2">
    <source>
        <dbReference type="ARBA" id="ARBA00022578"/>
    </source>
</evidence>
<dbReference type="NCBIfam" id="NF040570">
    <property type="entry name" value="guided_TnpB"/>
    <property type="match status" value="1"/>
</dbReference>
<dbReference type="NCBIfam" id="TIGR01766">
    <property type="entry name" value="IS200/IS605 family accessory protein TnpB-like domain"/>
    <property type="match status" value="1"/>
</dbReference>
<organism evidence="8 9">
    <name type="scientific">Limosilactobacillus mucosae</name>
    <name type="common">Lactobacillus mucosae</name>
    <dbReference type="NCBI Taxonomy" id="97478"/>
    <lineage>
        <taxon>Bacteria</taxon>
        <taxon>Bacillati</taxon>
        <taxon>Bacillota</taxon>
        <taxon>Bacilli</taxon>
        <taxon>Lactobacillales</taxon>
        <taxon>Lactobacillaceae</taxon>
        <taxon>Limosilactobacillus</taxon>
    </lineage>
</organism>
<evidence type="ECO:0000313" key="8">
    <source>
        <dbReference type="EMBL" id="MDC2830704.1"/>
    </source>
</evidence>
<feature type="region of interest" description="Disordered" evidence="5">
    <location>
        <begin position="373"/>
        <end position="393"/>
    </location>
</feature>
<evidence type="ECO:0000256" key="4">
    <source>
        <dbReference type="ARBA" id="ARBA00023172"/>
    </source>
</evidence>
<dbReference type="RefSeq" id="WP_272208413.1">
    <property type="nucleotide sequence ID" value="NZ_JAQOMV010000004.1"/>
</dbReference>
<evidence type="ECO:0000256" key="3">
    <source>
        <dbReference type="ARBA" id="ARBA00023125"/>
    </source>
</evidence>
<keyword evidence="2" id="KW-0815">Transposition</keyword>
<dbReference type="Proteomes" id="UP001220670">
    <property type="component" value="Unassembled WGS sequence"/>
</dbReference>
<dbReference type="AlphaFoldDB" id="A0AAJ1HTX9"/>
<proteinExistence type="inferred from homology"/>
<comment type="similarity">
    <text evidence="1">In the C-terminal section; belongs to the transposase 35 family.</text>
</comment>
<reference evidence="8" key="1">
    <citation type="submission" date="2023-01" db="EMBL/GenBank/DDBJ databases">
        <title>Genome analysis of 13 Lactobacillus isolated from gut of wild boar.</title>
        <authorList>
            <person name="Papp P."/>
            <person name="Libisch B."/>
            <person name="Nagy T."/>
            <person name="Olasz F."/>
        </authorList>
    </citation>
    <scope>NUCLEOTIDE SEQUENCE</scope>
    <source>
        <strain evidence="8">F146</strain>
    </source>
</reference>
<evidence type="ECO:0000256" key="5">
    <source>
        <dbReference type="SAM" id="MobiDB-lite"/>
    </source>
</evidence>
<dbReference type="InterPro" id="IPR001959">
    <property type="entry name" value="Transposase"/>
</dbReference>
<sequence length="452" mass="51946">MMAKQLKSKKKRRQTFNQIRQAKAEQQYEYLVERHIVKPSNKYFSTLNHFSHLANNVYNQGLYRVRQKLFAGEWMNYEKLDKSMKKSNEQRDCMLYSSMHSVHLAQQVLKLVAQNMTSWKKARKAYLKAPGKFTGRPKLPKYHQKGGLTSFVVDNQTAKLRANGIVEIPVLNYFKIRLQHKDTNKIQQVRIIPQNGCFVVEVVYKTNKEITYKPDNHRYLTIDPGLDNAFTLATNVPDIQPEIINGRPLKSINQYYNKRRAQLSRILDLAGLPKQSHRLTRLDYHRNQKTLVFAHDASKRIVEFALNHELNTIIIGKSKGQKRSSSMGKRNNQNFIGIPHQRMIEMIEYKANLAGIVVIQQNEAYTSQTSFLDGEEPIHSNGDKARKSRGLAPAKRRIKRGLFRSNNGTLINADVNGALQILRKAVPDAFASVKVEEIEGVGLHPVKVNPSF</sequence>